<protein>
    <submittedName>
        <fullName evidence="2">Uncharacterized protein</fullName>
    </submittedName>
</protein>
<proteinExistence type="predicted"/>
<evidence type="ECO:0000256" key="1">
    <source>
        <dbReference type="SAM" id="Phobius"/>
    </source>
</evidence>
<dbReference type="AlphaFoldDB" id="A0A4Q0PN02"/>
<dbReference type="Proteomes" id="UP000290608">
    <property type="component" value="Unassembled WGS sequence"/>
</dbReference>
<keyword evidence="1" id="KW-0812">Transmembrane</keyword>
<dbReference type="RefSeq" id="WP_073098977.1">
    <property type="nucleotide sequence ID" value="NZ_QOVL01000007.1"/>
</dbReference>
<evidence type="ECO:0000313" key="3">
    <source>
        <dbReference type="Proteomes" id="UP000290608"/>
    </source>
</evidence>
<comment type="caution">
    <text evidence="2">The sequence shown here is derived from an EMBL/GenBank/DDBJ whole genome shotgun (WGS) entry which is preliminary data.</text>
</comment>
<organism evidence="2 3">
    <name type="scientific">Leeuwenhoekiella marinoflava</name>
    <dbReference type="NCBI Taxonomy" id="988"/>
    <lineage>
        <taxon>Bacteria</taxon>
        <taxon>Pseudomonadati</taxon>
        <taxon>Bacteroidota</taxon>
        <taxon>Flavobacteriia</taxon>
        <taxon>Flavobacteriales</taxon>
        <taxon>Flavobacteriaceae</taxon>
        <taxon>Leeuwenhoekiella</taxon>
    </lineage>
</organism>
<gene>
    <name evidence="2" type="ORF">DSL99_1766</name>
</gene>
<reference evidence="2 3" key="1">
    <citation type="submission" date="2018-07" db="EMBL/GenBank/DDBJ databases">
        <title>Leeuwenhoekiella genomics.</title>
        <authorList>
            <person name="Tahon G."/>
            <person name="Willems A."/>
        </authorList>
    </citation>
    <scope>NUCLEOTIDE SEQUENCE [LARGE SCALE GENOMIC DNA]</scope>
    <source>
        <strain evidence="2 3">LMG 1345</strain>
    </source>
</reference>
<name>A0A4Q0PN02_9FLAO</name>
<keyword evidence="1" id="KW-1133">Transmembrane helix</keyword>
<feature type="transmembrane region" description="Helical" evidence="1">
    <location>
        <begin position="5"/>
        <end position="26"/>
    </location>
</feature>
<dbReference type="EMBL" id="QOVL01000007">
    <property type="protein sequence ID" value="RXG30723.1"/>
    <property type="molecule type" value="Genomic_DNA"/>
</dbReference>
<dbReference type="STRING" id="1122159.SAMN02745246_01893"/>
<sequence length="386" mass="44637">MLKKVIRIVIILIVLTPFISFLAWYFTPKKYLTAAIIDKTVMNADGQEHISFHWVLNHNRFLKNNTSGYKASADYFGFFPKEDTVYDIKGLERFSKESLSLLSDDADMLYITDTYGIYNQEWYAKYTEEKKGKLYGGLSIEDMNFIKQMKVKHKLVIAEFNCLASPTPKVLRDEFESLYKVRFTGWSGRYFDSLDETTNLELPGWIMSNYKSNHNGDWPFTKDGIVLVNDDSGTVVILENETHLDNPLPFIYATKEGQEHYNLPEKEKYPFWFEIMETDAAVNKTYASYQLATTEKGNQELAKYGIPERFPAIMSHTGSAYDFYYLAGDFSDNPIGFNTSYFKGIGLLKGFFYNAKEPSDRGGFFFKFYKPLLTQILEEANDKISL</sequence>
<evidence type="ECO:0000313" key="2">
    <source>
        <dbReference type="EMBL" id="RXG30723.1"/>
    </source>
</evidence>
<accession>A0A4Q0PN02</accession>
<keyword evidence="1" id="KW-0472">Membrane</keyword>